<dbReference type="PRINTS" id="PR00503">
    <property type="entry name" value="BROMODOMAIN"/>
</dbReference>
<dbReference type="PANTHER" id="PTHR16062:SF21">
    <property type="entry name" value="CHROMATIN STRUCTURE-REMODELING COMPLEX SUBUNIT RSC1-RELATED"/>
    <property type="match status" value="1"/>
</dbReference>
<dbReference type="GeneID" id="92008456"/>
<dbReference type="SMART" id="SM00297">
    <property type="entry name" value="BROMO"/>
    <property type="match status" value="2"/>
</dbReference>
<evidence type="ECO:0000256" key="4">
    <source>
        <dbReference type="ARBA" id="ARBA00023015"/>
    </source>
</evidence>
<dbReference type="Gene3D" id="2.30.30.490">
    <property type="match status" value="1"/>
</dbReference>
<dbReference type="Pfam" id="PF01426">
    <property type="entry name" value="BAH"/>
    <property type="match status" value="1"/>
</dbReference>
<feature type="compositionally biased region" description="Basic and acidic residues" evidence="9">
    <location>
        <begin position="214"/>
        <end position="236"/>
    </location>
</feature>
<dbReference type="InterPro" id="IPR043151">
    <property type="entry name" value="BAH_sf"/>
</dbReference>
<dbReference type="CDD" id="cd04717">
    <property type="entry name" value="BAH_polybromo"/>
    <property type="match status" value="1"/>
</dbReference>
<dbReference type="SUPFAM" id="SSF47370">
    <property type="entry name" value="Bromodomain"/>
    <property type="match status" value="2"/>
</dbReference>
<dbReference type="PANTHER" id="PTHR16062">
    <property type="entry name" value="SWI/SNF-RELATED"/>
    <property type="match status" value="1"/>
</dbReference>
<feature type="compositionally biased region" description="Polar residues" evidence="9">
    <location>
        <begin position="628"/>
        <end position="647"/>
    </location>
</feature>
<keyword evidence="2" id="KW-0677">Repeat</keyword>
<evidence type="ECO:0000256" key="1">
    <source>
        <dbReference type="ARBA" id="ARBA00004123"/>
    </source>
</evidence>
<keyword evidence="5 8" id="KW-0103">Bromodomain</keyword>
<keyword evidence="6" id="KW-0804">Transcription</keyword>
<feature type="domain" description="Bromo" evidence="10">
    <location>
        <begin position="268"/>
        <end position="338"/>
    </location>
</feature>
<evidence type="ECO:0000256" key="2">
    <source>
        <dbReference type="ARBA" id="ARBA00022737"/>
    </source>
</evidence>
<evidence type="ECO:0000256" key="6">
    <source>
        <dbReference type="ARBA" id="ARBA00023163"/>
    </source>
</evidence>
<evidence type="ECO:0000256" key="3">
    <source>
        <dbReference type="ARBA" id="ARBA00022853"/>
    </source>
</evidence>
<accession>A0ABR3CJ72</accession>
<keyword evidence="4" id="KW-0805">Transcription regulation</keyword>
<evidence type="ECO:0000313" key="12">
    <source>
        <dbReference type="EMBL" id="KAL0260681.1"/>
    </source>
</evidence>
<evidence type="ECO:0000256" key="5">
    <source>
        <dbReference type="ARBA" id="ARBA00023117"/>
    </source>
</evidence>
<feature type="compositionally biased region" description="Polar residues" evidence="9">
    <location>
        <begin position="699"/>
        <end position="709"/>
    </location>
</feature>
<keyword evidence="3" id="KW-0156">Chromatin regulator</keyword>
<dbReference type="PROSITE" id="PS51038">
    <property type="entry name" value="BAH"/>
    <property type="match status" value="1"/>
</dbReference>
<feature type="region of interest" description="Disordered" evidence="9">
    <location>
        <begin position="162"/>
        <end position="250"/>
    </location>
</feature>
<dbReference type="PROSITE" id="PS00633">
    <property type="entry name" value="BROMODOMAIN_1"/>
    <property type="match status" value="1"/>
</dbReference>
<dbReference type="SMART" id="SM00439">
    <property type="entry name" value="BAH"/>
    <property type="match status" value="1"/>
</dbReference>
<dbReference type="Proteomes" id="UP001430584">
    <property type="component" value="Unassembled WGS sequence"/>
</dbReference>
<dbReference type="RefSeq" id="XP_066633710.1">
    <property type="nucleotide sequence ID" value="XM_066775829.1"/>
</dbReference>
<feature type="compositionally biased region" description="Polar residues" evidence="9">
    <location>
        <begin position="1"/>
        <end position="17"/>
    </location>
</feature>
<gene>
    <name evidence="12" type="ORF">SLS55_004371</name>
</gene>
<reference evidence="12 13" key="1">
    <citation type="submission" date="2024-02" db="EMBL/GenBank/DDBJ databases">
        <title>De novo assembly and annotation of 12 fungi associated with fruit tree decline syndrome in Ontario, Canada.</title>
        <authorList>
            <person name="Sulman M."/>
            <person name="Ellouze W."/>
            <person name="Ilyukhin E."/>
        </authorList>
    </citation>
    <scope>NUCLEOTIDE SEQUENCE [LARGE SCALE GENOMIC DNA]</scope>
    <source>
        <strain evidence="12 13">FDS-637</strain>
    </source>
</reference>
<evidence type="ECO:0008006" key="14">
    <source>
        <dbReference type="Google" id="ProtNLM"/>
    </source>
</evidence>
<feature type="compositionally biased region" description="Acidic residues" evidence="9">
    <location>
        <begin position="171"/>
        <end position="197"/>
    </location>
</feature>
<dbReference type="Pfam" id="PF00439">
    <property type="entry name" value="Bromodomain"/>
    <property type="match status" value="2"/>
</dbReference>
<dbReference type="CDD" id="cd04369">
    <property type="entry name" value="Bromodomain"/>
    <property type="match status" value="1"/>
</dbReference>
<feature type="region of interest" description="Disordered" evidence="9">
    <location>
        <begin position="910"/>
        <end position="938"/>
    </location>
</feature>
<proteinExistence type="predicted"/>
<protein>
    <recommendedName>
        <fullName evidence="14">Rsc complex subunit</fullName>
    </recommendedName>
</protein>
<evidence type="ECO:0000256" key="7">
    <source>
        <dbReference type="ARBA" id="ARBA00023242"/>
    </source>
</evidence>
<comment type="caution">
    <text evidence="12">The sequence shown here is derived from an EMBL/GenBank/DDBJ whole genome shotgun (WGS) entry which is preliminary data.</text>
</comment>
<dbReference type="PROSITE" id="PS50014">
    <property type="entry name" value="BROMODOMAIN_2"/>
    <property type="match status" value="2"/>
</dbReference>
<feature type="region of interest" description="Disordered" evidence="9">
    <location>
        <begin position="839"/>
        <end position="873"/>
    </location>
</feature>
<dbReference type="InterPro" id="IPR001487">
    <property type="entry name" value="Bromodomain"/>
</dbReference>
<dbReference type="Gene3D" id="1.20.920.10">
    <property type="entry name" value="Bromodomain-like"/>
    <property type="match status" value="2"/>
</dbReference>
<feature type="region of interest" description="Disordered" evidence="9">
    <location>
        <begin position="794"/>
        <end position="818"/>
    </location>
</feature>
<evidence type="ECO:0000313" key="13">
    <source>
        <dbReference type="Proteomes" id="UP001430584"/>
    </source>
</evidence>
<dbReference type="InterPro" id="IPR001025">
    <property type="entry name" value="BAH_dom"/>
</dbReference>
<keyword evidence="7" id="KW-0539">Nucleus</keyword>
<name>A0ABR3CJ72_9PEZI</name>
<feature type="domain" description="BAH" evidence="11">
    <location>
        <begin position="381"/>
        <end position="500"/>
    </location>
</feature>
<feature type="region of interest" description="Disordered" evidence="9">
    <location>
        <begin position="1"/>
        <end position="29"/>
    </location>
</feature>
<feature type="region of interest" description="Disordered" evidence="9">
    <location>
        <begin position="542"/>
        <end position="722"/>
    </location>
</feature>
<feature type="compositionally biased region" description="Low complexity" evidence="9">
    <location>
        <begin position="851"/>
        <end position="870"/>
    </location>
</feature>
<organism evidence="12 13">
    <name type="scientific">Diplodia seriata</name>
    <dbReference type="NCBI Taxonomy" id="420778"/>
    <lineage>
        <taxon>Eukaryota</taxon>
        <taxon>Fungi</taxon>
        <taxon>Dikarya</taxon>
        <taxon>Ascomycota</taxon>
        <taxon>Pezizomycotina</taxon>
        <taxon>Dothideomycetes</taxon>
        <taxon>Dothideomycetes incertae sedis</taxon>
        <taxon>Botryosphaeriales</taxon>
        <taxon>Botryosphaeriaceae</taxon>
        <taxon>Diplodia</taxon>
    </lineage>
</organism>
<keyword evidence="13" id="KW-1185">Reference proteome</keyword>
<feature type="compositionally biased region" description="Pro residues" evidence="9">
    <location>
        <begin position="576"/>
        <end position="592"/>
    </location>
</feature>
<dbReference type="InterPro" id="IPR018359">
    <property type="entry name" value="Bromodomain_CS"/>
</dbReference>
<evidence type="ECO:0000259" key="10">
    <source>
        <dbReference type="PROSITE" id="PS50014"/>
    </source>
</evidence>
<feature type="compositionally biased region" description="Low complexity" evidence="9">
    <location>
        <begin position="710"/>
        <end position="722"/>
    </location>
</feature>
<evidence type="ECO:0000256" key="8">
    <source>
        <dbReference type="PROSITE-ProRule" id="PRU00035"/>
    </source>
</evidence>
<feature type="compositionally biased region" description="Low complexity" evidence="9">
    <location>
        <begin position="672"/>
        <end position="691"/>
    </location>
</feature>
<dbReference type="InterPro" id="IPR036427">
    <property type="entry name" value="Bromodomain-like_sf"/>
</dbReference>
<sequence>MVSQDAGSATPIPTTETAPDAPESDIPEEKWKAMQTVLNNVYNHRIEDPLRNTPLTTRSGYDPSKLFQRKINKRQLPDYYEVIKEPMALSIIKQKVHGKEYTSFEDYVRDFSLITYNAQVYNRQDSQAHQDALVIKEFFESELKRLIKEKIIVEEEAKIPYLGEIPTYEDPAPEEPEEEEEEEEEEEDDEEDEDDDDEKPRRKRGGPRSTAAITKRESGGGKEDTKDKAAANDAESRKKRGRPPRVDTPMEARIKAIMKAIRKPRNDQNQLMVSHFERVPDKNVMPEYHNEIKIPMAMDILKKKLKRKKYQSIDQFMKDVEVMFENAKSYNEDESQIYKDAVYLQKEARKAADEEKKKPDSDYVMEDGRIPMPEGILHNGELWRVGDWVHIQNANDLTKPIVAQIYRTWQDSEGGKWVNACWYYRPEQTVHRFDRHFYENEVVKTGQYRDHPIDEVIDKCFVMFFTRYNKGRPRNLPADKEIYVCEARYNEEKHKLNKIKTWASCLPDEVRDKDYEMDLFDAPRKIRKVPSPIAYLLKDDAKESDDLPEPEWGAANAPPKIGAVHKRPRDPKESPPPEPTPSPPPQPPPPPRQDSNMSAHAANGANGQRPDFPMGASQTPGAAPTPQPHHSQPAYTPQPHTYHQHSASPAPPMQPLGASHPNSFGAGLTPHTSAYAAPPSVATPVPSTYSTGPVMPSTLYAQQLRSQQHASHLPSSAAAAAASSIANPYATPHTPYGAPPTLGGSVLNPQSYKPAQAIEVYRLDDHTNATIPPRVRAQFQQDEQGRVLFFTAPPLDALPPGSGSGDDKTGDSNNVGAGGLAHDVRYLAAKKKREALLRERKRKAAEDDEGAAAAANKKARTQQQQHQQQQEADLALRQQIDHLTVRATKALEQQLRAATERDFEELLAFAPSVDAENDDDNNNNSSSGGGEERWKRRMQHELDRLGEVQRELLRKELVREEAEERWRRSHEVKVTGTTALLED</sequence>
<dbReference type="InterPro" id="IPR037382">
    <property type="entry name" value="Rsc/polybromo"/>
</dbReference>
<evidence type="ECO:0000256" key="9">
    <source>
        <dbReference type="SAM" id="MobiDB-lite"/>
    </source>
</evidence>
<feature type="domain" description="Bromo" evidence="10">
    <location>
        <begin position="59"/>
        <end position="129"/>
    </location>
</feature>
<dbReference type="EMBL" id="JAJVCZ030000004">
    <property type="protein sequence ID" value="KAL0260681.1"/>
    <property type="molecule type" value="Genomic_DNA"/>
</dbReference>
<comment type="subcellular location">
    <subcellularLocation>
        <location evidence="1">Nucleus</location>
    </subcellularLocation>
</comment>
<evidence type="ECO:0000259" key="11">
    <source>
        <dbReference type="PROSITE" id="PS51038"/>
    </source>
</evidence>